<gene>
    <name evidence="2" type="primary">mihF</name>
    <name evidence="2" type="ORF">QVN30_11085</name>
</gene>
<reference evidence="2" key="2">
    <citation type="submission" date="2024-05" db="EMBL/GenBank/DDBJ databases">
        <title>Identification and characterization of horizontal gene transfer across gut microbiota members of farm animals based on homology search.</title>
        <authorList>
            <person name="Schwarzerova J."/>
            <person name="Nykrynova M."/>
            <person name="Jureckova K."/>
            <person name="Cejkova D."/>
            <person name="Rychlik I."/>
        </authorList>
    </citation>
    <scope>NUCLEOTIDE SEQUENCE</scope>
    <source>
        <strain evidence="2">176_SSukc20</strain>
    </source>
</reference>
<dbReference type="InterPro" id="IPR047806">
    <property type="entry name" value="IHF_actinobact"/>
</dbReference>
<dbReference type="Proteomes" id="UP001168435">
    <property type="component" value="Unassembled WGS sequence"/>
</dbReference>
<accession>A0ABT7XHE7</accession>
<proteinExistence type="predicted"/>
<dbReference type="RefSeq" id="WP_289836406.1">
    <property type="nucleotide sequence ID" value="NZ_JAUEIQ010000014.1"/>
</dbReference>
<protein>
    <submittedName>
        <fullName evidence="2">Integration host factor, actinobacterial type</fullName>
    </submittedName>
</protein>
<reference evidence="2" key="1">
    <citation type="submission" date="2023-06" db="EMBL/GenBank/DDBJ databases">
        <authorList>
            <person name="Zeman M."/>
            <person name="Kubasova T."/>
            <person name="Jahodarova E."/>
            <person name="Nykrynova M."/>
            <person name="Rychlik I."/>
        </authorList>
    </citation>
    <scope>NUCLEOTIDE SEQUENCE</scope>
    <source>
        <strain evidence="2">176_SSukc20</strain>
    </source>
</reference>
<evidence type="ECO:0000259" key="1">
    <source>
        <dbReference type="Pfam" id="PF22525"/>
    </source>
</evidence>
<dbReference type="Gene3D" id="1.10.8.50">
    <property type="match status" value="1"/>
</dbReference>
<evidence type="ECO:0000313" key="3">
    <source>
        <dbReference type="Proteomes" id="UP001168435"/>
    </source>
</evidence>
<dbReference type="NCBIfam" id="NF041260">
    <property type="entry name" value="actino_IHF"/>
    <property type="match status" value="1"/>
</dbReference>
<organism evidence="2 3">
    <name type="scientific">Collinsella ihumii</name>
    <dbReference type="NCBI Taxonomy" id="1720204"/>
    <lineage>
        <taxon>Bacteria</taxon>
        <taxon>Bacillati</taxon>
        <taxon>Actinomycetota</taxon>
        <taxon>Coriobacteriia</taxon>
        <taxon>Coriobacteriales</taxon>
        <taxon>Coriobacteriaceae</taxon>
        <taxon>Collinsella</taxon>
    </lineage>
</organism>
<sequence length="107" mass="12009">MKMIPNLTTEQRREYLERAKAARQRRAAILKGVADGSYSVVDVLNMALEDETVSRMKVFTLLKAAPEYGFARTQQTMKRLHIAESRRIKGLGANQRAALVELFGGAK</sequence>
<keyword evidence="3" id="KW-1185">Reference proteome</keyword>
<dbReference type="EMBL" id="JAUEIQ010000014">
    <property type="protein sequence ID" value="MDN0064842.1"/>
    <property type="molecule type" value="Genomic_DNA"/>
</dbReference>
<comment type="caution">
    <text evidence="2">The sequence shown here is derived from an EMBL/GenBank/DDBJ whole genome shotgun (WGS) entry which is preliminary data.</text>
</comment>
<evidence type="ECO:0000313" key="2">
    <source>
        <dbReference type="EMBL" id="MDN0064842.1"/>
    </source>
</evidence>
<name>A0ABT7XHE7_9ACTN</name>
<dbReference type="InterPro" id="IPR055201">
    <property type="entry name" value="IHF-like_H2TH"/>
</dbReference>
<dbReference type="Pfam" id="PF22525">
    <property type="entry name" value="H2TH_5"/>
    <property type="match status" value="1"/>
</dbReference>
<feature type="domain" description="Integration host factor-like helix-two turn-helix" evidence="1">
    <location>
        <begin position="36"/>
        <end position="103"/>
    </location>
</feature>